<accession>A0A7C4L0B8</accession>
<dbReference type="InterPro" id="IPR009875">
    <property type="entry name" value="PilZ_domain"/>
</dbReference>
<dbReference type="AlphaFoldDB" id="A0A7C4L0B8"/>
<protein>
    <submittedName>
        <fullName evidence="2">PilZ domain-containing protein</fullName>
    </submittedName>
</protein>
<proteinExistence type="predicted"/>
<comment type="caution">
    <text evidence="2">The sequence shown here is derived from an EMBL/GenBank/DDBJ whole genome shotgun (WGS) entry which is preliminary data.</text>
</comment>
<evidence type="ECO:0000259" key="1">
    <source>
        <dbReference type="Pfam" id="PF07238"/>
    </source>
</evidence>
<reference evidence="2" key="1">
    <citation type="journal article" date="2020" name="mSystems">
        <title>Genome- and Community-Level Interaction Insights into Carbon Utilization and Element Cycling Functions of Hydrothermarchaeota in Hydrothermal Sediment.</title>
        <authorList>
            <person name="Zhou Z."/>
            <person name="Liu Y."/>
            <person name="Xu W."/>
            <person name="Pan J."/>
            <person name="Luo Z.H."/>
            <person name="Li M."/>
        </authorList>
    </citation>
    <scope>NUCLEOTIDE SEQUENCE [LARGE SCALE GENOMIC DNA]</scope>
    <source>
        <strain evidence="2">SpSt-556</strain>
    </source>
</reference>
<evidence type="ECO:0000313" key="2">
    <source>
        <dbReference type="EMBL" id="HGS87758.1"/>
    </source>
</evidence>
<organism evidence="2">
    <name type="scientific">Bellilinea caldifistulae</name>
    <dbReference type="NCBI Taxonomy" id="360411"/>
    <lineage>
        <taxon>Bacteria</taxon>
        <taxon>Bacillati</taxon>
        <taxon>Chloroflexota</taxon>
        <taxon>Anaerolineae</taxon>
        <taxon>Anaerolineales</taxon>
        <taxon>Anaerolineaceae</taxon>
        <taxon>Bellilinea</taxon>
    </lineage>
</organism>
<name>A0A7C4L0B8_9CHLR</name>
<dbReference type="Pfam" id="PF07238">
    <property type="entry name" value="PilZ"/>
    <property type="match status" value="1"/>
</dbReference>
<gene>
    <name evidence="2" type="ORF">ENT17_09085</name>
</gene>
<dbReference type="GO" id="GO:0035438">
    <property type="term" value="F:cyclic-di-GMP binding"/>
    <property type="evidence" value="ECO:0007669"/>
    <property type="project" value="InterPro"/>
</dbReference>
<dbReference type="EMBL" id="DSXR01000092">
    <property type="protein sequence ID" value="HGS87758.1"/>
    <property type="molecule type" value="Genomic_DNA"/>
</dbReference>
<feature type="domain" description="PilZ" evidence="1">
    <location>
        <begin position="107"/>
        <end position="179"/>
    </location>
</feature>
<sequence length="282" mass="31711">MNPPPQNLIPLFWEYANRRIPIRLLNHYRGMPVINDGWIESVEEQGILVGTHKNQIACLYLTHNTVVELEALQLTLSGQVIGIQLASRKALLGNFEPIPRPFVHRAQIRVEPEVPVQVFLRARSGYQEVNAAIKDLSTQGLGIYLERSLYHPRLYPVGGEIQVRFSLPINHKTTPHTATLSGPTPMEKRFSRESIRGLPNSSQPVKMTGSLPPAPSSGNLNLRGIIRNVRPELGANRYRLGVLISTLDESGRLTLYQYMAQRQAELIRELNMLYEGIARLGS</sequence>